<feature type="compositionally biased region" description="Basic and acidic residues" evidence="6">
    <location>
        <begin position="54"/>
        <end position="69"/>
    </location>
</feature>
<feature type="compositionally biased region" description="Basic and acidic residues" evidence="6">
    <location>
        <begin position="81"/>
        <end position="95"/>
    </location>
</feature>
<accession>A0A9D3QCR5</accession>
<dbReference type="GO" id="GO:0036126">
    <property type="term" value="C:sperm flagellum"/>
    <property type="evidence" value="ECO:0007669"/>
    <property type="project" value="TreeGrafter"/>
</dbReference>
<dbReference type="Proteomes" id="UP001046870">
    <property type="component" value="Chromosome 4"/>
</dbReference>
<dbReference type="PANTHER" id="PTHR13720">
    <property type="entry name" value="WD-40 REPEAT PROTEIN"/>
    <property type="match status" value="1"/>
</dbReference>
<feature type="compositionally biased region" description="Acidic residues" evidence="6">
    <location>
        <begin position="42"/>
        <end position="53"/>
    </location>
</feature>
<dbReference type="Gene3D" id="1.10.238.10">
    <property type="entry name" value="EF-hand"/>
    <property type="match status" value="1"/>
</dbReference>
<evidence type="ECO:0000313" key="8">
    <source>
        <dbReference type="Proteomes" id="UP001046870"/>
    </source>
</evidence>
<name>A0A9D3QCR5_MEGAT</name>
<keyword evidence="3" id="KW-0677">Repeat</keyword>
<reference evidence="7" key="1">
    <citation type="submission" date="2021-01" db="EMBL/GenBank/DDBJ databases">
        <authorList>
            <person name="Zahm M."/>
            <person name="Roques C."/>
            <person name="Cabau C."/>
            <person name="Klopp C."/>
            <person name="Donnadieu C."/>
            <person name="Jouanno E."/>
            <person name="Lampietro C."/>
            <person name="Louis A."/>
            <person name="Herpin A."/>
            <person name="Echchiki A."/>
            <person name="Berthelot C."/>
            <person name="Parey E."/>
            <person name="Roest-Crollius H."/>
            <person name="Braasch I."/>
            <person name="Postlethwait J."/>
            <person name="Bobe J."/>
            <person name="Montfort J."/>
            <person name="Bouchez O."/>
            <person name="Begum T."/>
            <person name="Mejri S."/>
            <person name="Adams A."/>
            <person name="Chen W.-J."/>
            <person name="Guiguen Y."/>
        </authorList>
    </citation>
    <scope>NUCLEOTIDE SEQUENCE</scope>
    <source>
        <strain evidence="7">YG-15Mar2019-1</strain>
        <tissue evidence="7">Brain</tissue>
    </source>
</reference>
<evidence type="ECO:0000256" key="4">
    <source>
        <dbReference type="ARBA" id="ARBA00023273"/>
    </source>
</evidence>
<dbReference type="Pfam" id="PF00400">
    <property type="entry name" value="WD40"/>
    <property type="match status" value="3"/>
</dbReference>
<evidence type="ECO:0000256" key="3">
    <source>
        <dbReference type="ARBA" id="ARBA00022737"/>
    </source>
</evidence>
<keyword evidence="2" id="KW-0853">WD repeat</keyword>
<keyword evidence="4" id="KW-0966">Cell projection</keyword>
<dbReference type="SUPFAM" id="SSF50978">
    <property type="entry name" value="WD40 repeat-like"/>
    <property type="match status" value="1"/>
</dbReference>
<evidence type="ECO:0000313" key="7">
    <source>
        <dbReference type="EMBL" id="KAG7480996.1"/>
    </source>
</evidence>
<evidence type="ECO:0000256" key="2">
    <source>
        <dbReference type="ARBA" id="ARBA00022574"/>
    </source>
</evidence>
<protein>
    <recommendedName>
        <fullName evidence="5">Cilia- and flagella-associated protein 251</fullName>
    </recommendedName>
</protein>
<proteinExistence type="predicted"/>
<dbReference type="InterPro" id="IPR001680">
    <property type="entry name" value="WD40_rpt"/>
</dbReference>
<feature type="compositionally biased region" description="Gly residues" evidence="6">
    <location>
        <begin position="98"/>
        <end position="107"/>
    </location>
</feature>
<sequence length="1064" mass="117491">MADIDEVQGNSRPAGEEKDVANVSLSPGGLPVPTAGSKAEGSEDPGPAEDGEDSGQRDEDREEPGKRDEDREEQEQGGEDSGLKGEDVSVEEDRLSPGGEGAQGGLVDGPADPDTAGRPPSEGLELLACSPVYAATSRAMTPQKRVSLSVKTYPLTLEWAYGINRALPVFSLLDTERLEILYGCANVAVMYDYSAHTQHILQGHCNPISCLCVSEDRRWLVTADKGPDSLVIIWDAYSGIPVQTLFDCHPEGGVSAVALSSDSKLLVTVGAGEIQRVCVWEWTSETEGPVCVTELNPEYGFQNYIIFDPNDSTQLLSNSESQVLFYHMDQGNLECLAPELSDNLSGFFLSQTFKKVVGALSQSIFHSGGIQAFTATMGGNMVVWDVEEGSTARVPISRTAIKLISLQRHGITVLTRTDSYLVTGNTRGHVNFYDENLKLISWYSKFNLDQIASISFSKESPPDNAVGYLEDCTLEAKPFVVRNFVISTVSATVVHVNTKSLQLQTVVKEHSEALHAVACHPARSIVCMGSYCGILKAWDYNCKEPVCSRVFQKERQIHCLAYDPKGFYLAVGFACGTVYILDASTLLNQEEECFKYAKDCITHITFSPDSCYLATADAGKAVTVFQLCSEDGKKVWKYQGRHRAHYKSIQDLLFGVYPNSTQPRLLSLGMDRMLVEYDLKSCGKDQLPIMNMVRIEQSAVPTCMAWYPPLSSENLLLTASDLYKMKLFNSTTKMCRKTVLGPTYGSPIQKMAVLPLSQEGDPKSHYLAYITEDKVGLQILPLDGNPYKYTAMIGHPKGVSAFACSRDGKYIFTSGGPDYTVFSWQINLNALEAAASLGGKDMIPFYSLLEGGRDGVLFKEMEDYFYYCQLRSQGIDSMETRQVSTRIPLTELSFVMRALGFFPTEQELEDMRNEVKFSRYAETGEIVSDIDLEEFIKLYINHRPAFEISSDELLQVFKVLGHLDKNGEWVLNRDDLLHLLQTRGECMTEEELAECFATLLGVTPEGGRSEQGTFDCNDSDALLESRIPEEITMDTLTADILGFPVFTQEPLPSEAKSPTESELS</sequence>
<evidence type="ECO:0000256" key="1">
    <source>
        <dbReference type="ARBA" id="ARBA00004138"/>
    </source>
</evidence>
<comment type="subcellular location">
    <subcellularLocation>
        <location evidence="1">Cell projection</location>
        <location evidence="1">Cilium</location>
    </subcellularLocation>
</comment>
<dbReference type="PANTHER" id="PTHR13720:SF13">
    <property type="entry name" value="CILIA- AND FLAGELLA-ASSOCIATED PROTEIN 251"/>
    <property type="match status" value="1"/>
</dbReference>
<dbReference type="InterPro" id="IPR036322">
    <property type="entry name" value="WD40_repeat_dom_sf"/>
</dbReference>
<dbReference type="InterPro" id="IPR011047">
    <property type="entry name" value="Quinoprotein_ADH-like_sf"/>
</dbReference>
<dbReference type="OrthoDB" id="4899631at2759"/>
<dbReference type="InterPro" id="IPR015943">
    <property type="entry name" value="WD40/YVTN_repeat-like_dom_sf"/>
</dbReference>
<gene>
    <name evidence="7" type="ORF">MATL_G00062100</name>
</gene>
<dbReference type="EMBL" id="JAFDVH010000004">
    <property type="protein sequence ID" value="KAG7480996.1"/>
    <property type="molecule type" value="Genomic_DNA"/>
</dbReference>
<dbReference type="AlphaFoldDB" id="A0A9D3QCR5"/>
<dbReference type="InterPro" id="IPR050630">
    <property type="entry name" value="WD_repeat_EMAP"/>
</dbReference>
<feature type="region of interest" description="Disordered" evidence="6">
    <location>
        <begin position="1"/>
        <end position="123"/>
    </location>
</feature>
<dbReference type="InterPro" id="IPR011992">
    <property type="entry name" value="EF-hand-dom_pair"/>
</dbReference>
<dbReference type="SUPFAM" id="SSF47473">
    <property type="entry name" value="EF-hand"/>
    <property type="match status" value="1"/>
</dbReference>
<keyword evidence="8" id="KW-1185">Reference proteome</keyword>
<dbReference type="SMART" id="SM00320">
    <property type="entry name" value="WD40"/>
    <property type="match status" value="7"/>
</dbReference>
<evidence type="ECO:0000256" key="6">
    <source>
        <dbReference type="SAM" id="MobiDB-lite"/>
    </source>
</evidence>
<dbReference type="Gene3D" id="2.130.10.10">
    <property type="entry name" value="YVTN repeat-like/Quinoprotein amine dehydrogenase"/>
    <property type="match status" value="2"/>
</dbReference>
<evidence type="ECO:0000256" key="5">
    <source>
        <dbReference type="ARBA" id="ARBA00040994"/>
    </source>
</evidence>
<dbReference type="SUPFAM" id="SSF50998">
    <property type="entry name" value="Quinoprotein alcohol dehydrogenase-like"/>
    <property type="match status" value="1"/>
</dbReference>
<comment type="caution">
    <text evidence="7">The sequence shown here is derived from an EMBL/GenBank/DDBJ whole genome shotgun (WGS) entry which is preliminary data.</text>
</comment>
<organism evidence="7 8">
    <name type="scientific">Megalops atlanticus</name>
    <name type="common">Tarpon</name>
    <name type="synonym">Clupea gigantea</name>
    <dbReference type="NCBI Taxonomy" id="7932"/>
    <lineage>
        <taxon>Eukaryota</taxon>
        <taxon>Metazoa</taxon>
        <taxon>Chordata</taxon>
        <taxon>Craniata</taxon>
        <taxon>Vertebrata</taxon>
        <taxon>Euteleostomi</taxon>
        <taxon>Actinopterygii</taxon>
        <taxon>Neopterygii</taxon>
        <taxon>Teleostei</taxon>
        <taxon>Elopiformes</taxon>
        <taxon>Megalopidae</taxon>
        <taxon>Megalops</taxon>
    </lineage>
</organism>